<sequence>MAEKRVAVIGAGVSGITAAKRLRAEGLHVRVFERALGPGGVWSYSCNANAPFATPMYDPLETNYPRELMEFADHPWPADTPLYPSHRQVMDYLSDFSKGVEVEYGTEVVDVFKRTPRWPRRWCVTIQKRDSEDKTPIEFDAVVICMGTFDKPFMPEHEGLAEWEKAYTDSVLHSKTFRNKLTVSLQNVLIIGVGPSGSDIADKLSKVAKTVWQSTRGDKERIKNTKIKPVGPIKKLNHKTGAVEIEVGEDLTQIDKIIYCTGYNYSHSFLRKGIRAKEPLHDDGMRIDNLWKHMFWIEEPSLVFIGITKDNPTFLIAQAQAAYATRVLAGNASISAKAAMRRDLAADLEKRKEAKLSIKDKAHNMRGDWSKEYIETLRERCKKDEKAMKCKIVSGNEPFIWTERIDWVMKNRQALRKAYVEKACLRKNYPTPESLGFRQCPKCSEKK</sequence>
<dbReference type="InterPro" id="IPR000960">
    <property type="entry name" value="Flavin_mOase"/>
</dbReference>
<evidence type="ECO:0000313" key="6">
    <source>
        <dbReference type="EMBL" id="KAK8046110.1"/>
    </source>
</evidence>
<dbReference type="InterPro" id="IPR050346">
    <property type="entry name" value="FMO-like"/>
</dbReference>
<keyword evidence="5" id="KW-0560">Oxidoreductase</keyword>
<dbReference type="SUPFAM" id="SSF51905">
    <property type="entry name" value="FAD/NAD(P)-binding domain"/>
    <property type="match status" value="2"/>
</dbReference>
<proteinExistence type="inferred from homology"/>
<organism evidence="6 7">
    <name type="scientific">Apiospora saccharicola</name>
    <dbReference type="NCBI Taxonomy" id="335842"/>
    <lineage>
        <taxon>Eukaryota</taxon>
        <taxon>Fungi</taxon>
        <taxon>Dikarya</taxon>
        <taxon>Ascomycota</taxon>
        <taxon>Pezizomycotina</taxon>
        <taxon>Sordariomycetes</taxon>
        <taxon>Xylariomycetidae</taxon>
        <taxon>Amphisphaeriales</taxon>
        <taxon>Apiosporaceae</taxon>
        <taxon>Apiospora</taxon>
    </lineage>
</organism>
<evidence type="ECO:0000256" key="3">
    <source>
        <dbReference type="ARBA" id="ARBA00022827"/>
    </source>
</evidence>
<dbReference type="PIRSF" id="PIRSF000332">
    <property type="entry name" value="FMO"/>
    <property type="match status" value="1"/>
</dbReference>
<keyword evidence="4" id="KW-0521">NADP</keyword>
<dbReference type="PANTHER" id="PTHR23023">
    <property type="entry name" value="DIMETHYLANILINE MONOOXYGENASE"/>
    <property type="match status" value="1"/>
</dbReference>
<keyword evidence="2" id="KW-0285">Flavoprotein</keyword>
<comment type="caution">
    <text evidence="6">The sequence shown here is derived from an EMBL/GenBank/DDBJ whole genome shotgun (WGS) entry which is preliminary data.</text>
</comment>
<evidence type="ECO:0000256" key="5">
    <source>
        <dbReference type="ARBA" id="ARBA00023002"/>
    </source>
</evidence>
<gene>
    <name evidence="6" type="ORF">PG996_014174</name>
</gene>
<dbReference type="Gene3D" id="3.50.50.60">
    <property type="entry name" value="FAD/NAD(P)-binding domain"/>
    <property type="match status" value="2"/>
</dbReference>
<dbReference type="Pfam" id="PF00743">
    <property type="entry name" value="FMO-like"/>
    <property type="match status" value="2"/>
</dbReference>
<protein>
    <submittedName>
        <fullName evidence="6">FAD/NAD(P)-binding domain-containing protein</fullName>
    </submittedName>
</protein>
<name>A0ABR1THK6_9PEZI</name>
<dbReference type="Proteomes" id="UP001446871">
    <property type="component" value="Unassembled WGS sequence"/>
</dbReference>
<evidence type="ECO:0000313" key="7">
    <source>
        <dbReference type="Proteomes" id="UP001446871"/>
    </source>
</evidence>
<dbReference type="EMBL" id="JAQQWM010000009">
    <property type="protein sequence ID" value="KAK8046110.1"/>
    <property type="molecule type" value="Genomic_DNA"/>
</dbReference>
<dbReference type="PRINTS" id="PR00370">
    <property type="entry name" value="FMOXYGENASE"/>
</dbReference>
<dbReference type="InterPro" id="IPR020946">
    <property type="entry name" value="Flavin_mOase-like"/>
</dbReference>
<comment type="similarity">
    <text evidence="1">Belongs to the FMO family.</text>
</comment>
<evidence type="ECO:0000256" key="1">
    <source>
        <dbReference type="ARBA" id="ARBA00009183"/>
    </source>
</evidence>
<keyword evidence="7" id="KW-1185">Reference proteome</keyword>
<dbReference type="InterPro" id="IPR036188">
    <property type="entry name" value="FAD/NAD-bd_sf"/>
</dbReference>
<reference evidence="6 7" key="1">
    <citation type="submission" date="2023-01" db="EMBL/GenBank/DDBJ databases">
        <title>Analysis of 21 Apiospora genomes using comparative genomics revels a genus with tremendous synthesis potential of carbohydrate active enzymes and secondary metabolites.</title>
        <authorList>
            <person name="Sorensen T."/>
        </authorList>
    </citation>
    <scope>NUCLEOTIDE SEQUENCE [LARGE SCALE GENOMIC DNA]</scope>
    <source>
        <strain evidence="6 7">CBS 83171</strain>
    </source>
</reference>
<evidence type="ECO:0000256" key="2">
    <source>
        <dbReference type="ARBA" id="ARBA00022630"/>
    </source>
</evidence>
<keyword evidence="3" id="KW-0274">FAD</keyword>
<accession>A0ABR1THK6</accession>
<evidence type="ECO:0000256" key="4">
    <source>
        <dbReference type="ARBA" id="ARBA00022857"/>
    </source>
</evidence>